<organism evidence="1 2">
    <name type="scientific">Arabidopsis thaliana</name>
    <name type="common">Mouse-ear cress</name>
    <dbReference type="NCBI Taxonomy" id="3702"/>
    <lineage>
        <taxon>Eukaryota</taxon>
        <taxon>Viridiplantae</taxon>
        <taxon>Streptophyta</taxon>
        <taxon>Embryophyta</taxon>
        <taxon>Tracheophyta</taxon>
        <taxon>Spermatophyta</taxon>
        <taxon>Magnoliopsida</taxon>
        <taxon>eudicotyledons</taxon>
        <taxon>Gunneridae</taxon>
        <taxon>Pentapetalae</taxon>
        <taxon>rosids</taxon>
        <taxon>malvids</taxon>
        <taxon>Brassicales</taxon>
        <taxon>Brassicaceae</taxon>
        <taxon>Camelineae</taxon>
        <taxon>Arabidopsis</taxon>
    </lineage>
</organism>
<dbReference type="EMBL" id="LUHQ01000003">
    <property type="protein sequence ID" value="OAP06931.1"/>
    <property type="molecule type" value="Genomic_DNA"/>
</dbReference>
<dbReference type="Proteomes" id="UP000078284">
    <property type="component" value="Chromosome 3"/>
</dbReference>
<sequence length="47" mass="5319">MSRCFPFPPPGYEKKIRTEASDSLIKVLHSLIIMFFSGVSKIDFVGE</sequence>
<protein>
    <submittedName>
        <fullName evidence="1">Uncharacterized protein</fullName>
    </submittedName>
</protein>
<dbReference type="AlphaFoldDB" id="A0A178VN91"/>
<name>A0A178VN91_ARATH</name>
<gene>
    <name evidence="1" type="ordered locus">AXX17_At3g07230</name>
</gene>
<proteinExistence type="predicted"/>
<evidence type="ECO:0000313" key="1">
    <source>
        <dbReference type="EMBL" id="OAP06931.1"/>
    </source>
</evidence>
<evidence type="ECO:0000313" key="2">
    <source>
        <dbReference type="Proteomes" id="UP000078284"/>
    </source>
</evidence>
<accession>A0A178VN91</accession>
<reference evidence="2" key="1">
    <citation type="journal article" date="2016" name="Proc. Natl. Acad. Sci. U.S.A.">
        <title>Chromosome-level assembly of Arabidopsis thaliana Ler reveals the extent of translocation and inversion polymorphisms.</title>
        <authorList>
            <person name="Zapata L."/>
            <person name="Ding J."/>
            <person name="Willing E.M."/>
            <person name="Hartwig B."/>
            <person name="Bezdan D."/>
            <person name="Jiao W.B."/>
            <person name="Patel V."/>
            <person name="Velikkakam James G."/>
            <person name="Koornneef M."/>
            <person name="Ossowski S."/>
            <person name="Schneeberger K."/>
        </authorList>
    </citation>
    <scope>NUCLEOTIDE SEQUENCE [LARGE SCALE GENOMIC DNA]</scope>
    <source>
        <strain evidence="2">cv. Landsberg erecta</strain>
    </source>
</reference>
<comment type="caution">
    <text evidence="1">The sequence shown here is derived from an EMBL/GenBank/DDBJ whole genome shotgun (WGS) entry which is preliminary data.</text>
</comment>